<dbReference type="EMBL" id="HBFP01000983">
    <property type="protein sequence ID" value="CAD8816323.1"/>
    <property type="molecule type" value="Transcribed_RNA"/>
</dbReference>
<feature type="compositionally biased region" description="Basic and acidic residues" evidence="1">
    <location>
        <begin position="1"/>
        <end position="21"/>
    </location>
</feature>
<feature type="region of interest" description="Disordered" evidence="1">
    <location>
        <begin position="78"/>
        <end position="100"/>
    </location>
</feature>
<gene>
    <name evidence="2" type="ORF">TOLI1172_LOCUS710</name>
    <name evidence="3" type="ORF">TOLI1172_LOCUS711</name>
    <name evidence="4" type="ORF">TOLI1172_LOCUS712</name>
</gene>
<evidence type="ECO:0000313" key="3">
    <source>
        <dbReference type="EMBL" id="CAD8816323.1"/>
    </source>
</evidence>
<feature type="compositionally biased region" description="Low complexity" evidence="1">
    <location>
        <begin position="80"/>
        <end position="90"/>
    </location>
</feature>
<accession>A0A6T6KWW9</accession>
<dbReference type="EMBL" id="HBFP01000985">
    <property type="protein sequence ID" value="CAD8816324.1"/>
    <property type="molecule type" value="Transcribed_RNA"/>
</dbReference>
<evidence type="ECO:0000313" key="2">
    <source>
        <dbReference type="EMBL" id="CAD8816322.1"/>
    </source>
</evidence>
<feature type="compositionally biased region" description="Acidic residues" evidence="1">
    <location>
        <begin position="91"/>
        <end position="100"/>
    </location>
</feature>
<evidence type="ECO:0000256" key="1">
    <source>
        <dbReference type="SAM" id="MobiDB-lite"/>
    </source>
</evidence>
<dbReference type="AlphaFoldDB" id="A0A6T6KWW9"/>
<protein>
    <submittedName>
        <fullName evidence="4">Uncharacterized protein</fullName>
    </submittedName>
</protein>
<reference evidence="4" key="1">
    <citation type="submission" date="2021-01" db="EMBL/GenBank/DDBJ databases">
        <authorList>
            <person name="Corre E."/>
            <person name="Pelletier E."/>
            <person name="Niang G."/>
            <person name="Scheremetjew M."/>
            <person name="Finn R."/>
            <person name="Kale V."/>
            <person name="Holt S."/>
            <person name="Cochrane G."/>
            <person name="Meng A."/>
            <person name="Brown T."/>
            <person name="Cohen L."/>
        </authorList>
    </citation>
    <scope>NUCLEOTIDE SEQUENCE</scope>
    <source>
        <strain evidence="4">CCMP3278</strain>
    </source>
</reference>
<name>A0A6T6KWW9_9RHOD</name>
<organism evidence="4">
    <name type="scientific">Timspurckia oligopyrenoides</name>
    <dbReference type="NCBI Taxonomy" id="708627"/>
    <lineage>
        <taxon>Eukaryota</taxon>
        <taxon>Rhodophyta</taxon>
        <taxon>Bangiophyceae</taxon>
        <taxon>Porphyridiales</taxon>
        <taxon>Porphyridiaceae</taxon>
        <taxon>Timspurckia</taxon>
    </lineage>
</organism>
<proteinExistence type="predicted"/>
<dbReference type="EMBL" id="HBFP01000982">
    <property type="protein sequence ID" value="CAD8816322.1"/>
    <property type="molecule type" value="Transcribed_RNA"/>
</dbReference>
<sequence>MIRYARSEISSKTDQKSKTVEETDENAEILKKLESELPFRIGLNQSELQSKQNVVLPYEHQDINQANKALELHPQQLQLDYSSSNNSTESSENDDEWDTEDEIDVNWFYNRVEFCLNQ</sequence>
<feature type="region of interest" description="Disordered" evidence="1">
    <location>
        <begin position="1"/>
        <end position="25"/>
    </location>
</feature>
<evidence type="ECO:0000313" key="4">
    <source>
        <dbReference type="EMBL" id="CAD8816324.1"/>
    </source>
</evidence>